<protein>
    <submittedName>
        <fullName evidence="1">Uncharacterized protein</fullName>
    </submittedName>
</protein>
<organism evidence="1">
    <name type="scientific">viral metagenome</name>
    <dbReference type="NCBI Taxonomy" id="1070528"/>
    <lineage>
        <taxon>unclassified sequences</taxon>
        <taxon>metagenomes</taxon>
        <taxon>organismal metagenomes</taxon>
    </lineage>
</organism>
<gene>
    <name evidence="1" type="ORF">MM415B02352_0021</name>
</gene>
<evidence type="ECO:0000313" key="1">
    <source>
        <dbReference type="EMBL" id="QJA90561.1"/>
    </source>
</evidence>
<sequence>MKEENRKKINSDPDWKVVKELVDKGKFLDANKVIGQIYKKYGEKYN</sequence>
<reference evidence="1" key="1">
    <citation type="submission" date="2020-03" db="EMBL/GenBank/DDBJ databases">
        <title>The deep terrestrial virosphere.</title>
        <authorList>
            <person name="Holmfeldt K."/>
            <person name="Nilsson E."/>
            <person name="Simone D."/>
            <person name="Lopez-Fernandez M."/>
            <person name="Wu X."/>
            <person name="de Brujin I."/>
            <person name="Lundin D."/>
            <person name="Andersson A."/>
            <person name="Bertilsson S."/>
            <person name="Dopson M."/>
        </authorList>
    </citation>
    <scope>NUCLEOTIDE SEQUENCE</scope>
    <source>
        <strain evidence="1">MM415B02352</strain>
    </source>
</reference>
<name>A0A6M3LBB0_9ZZZZ</name>
<dbReference type="AlphaFoldDB" id="A0A6M3LBB0"/>
<accession>A0A6M3LBB0</accession>
<dbReference type="EMBL" id="MT142921">
    <property type="protein sequence ID" value="QJA90561.1"/>
    <property type="molecule type" value="Genomic_DNA"/>
</dbReference>
<proteinExistence type="predicted"/>